<sequence>MEHPELLQRLKCIGLTGRNVKKIIETIEHKQRYKPFESLKDVVMRVKGLTYEKIVDLVENP</sequence>
<evidence type="ECO:0000313" key="2">
    <source>
        <dbReference type="Proteomes" id="UP001163152"/>
    </source>
</evidence>
<organism evidence="1 2">
    <name type="scientific">Thermocoleostomius sinensis A174</name>
    <dbReference type="NCBI Taxonomy" id="2016057"/>
    <lineage>
        <taxon>Bacteria</taxon>
        <taxon>Bacillati</taxon>
        <taxon>Cyanobacteriota</taxon>
        <taxon>Cyanophyceae</taxon>
        <taxon>Oculatellales</taxon>
        <taxon>Oculatellaceae</taxon>
        <taxon>Thermocoleostomius</taxon>
    </lineage>
</organism>
<dbReference type="Proteomes" id="UP001163152">
    <property type="component" value="Chromosome"/>
</dbReference>
<accession>A0A9E8ZC96</accession>
<name>A0A9E8ZC96_9CYAN</name>
<protein>
    <submittedName>
        <fullName evidence="1">Uncharacterized protein</fullName>
    </submittedName>
</protein>
<keyword evidence="2" id="KW-1185">Reference proteome</keyword>
<gene>
    <name evidence="1" type="ORF">OXH18_24125</name>
</gene>
<dbReference type="AlphaFoldDB" id="A0A9E8ZC96"/>
<dbReference type="EMBL" id="CP113797">
    <property type="protein sequence ID" value="WAL60217.1"/>
    <property type="molecule type" value="Genomic_DNA"/>
</dbReference>
<dbReference type="SUPFAM" id="SSF160975">
    <property type="entry name" value="AF1531-like"/>
    <property type="match status" value="1"/>
</dbReference>
<evidence type="ECO:0000313" key="1">
    <source>
        <dbReference type="EMBL" id="WAL60217.1"/>
    </source>
</evidence>
<dbReference type="KEGG" id="tsin:OXH18_24125"/>
<dbReference type="RefSeq" id="WP_268610080.1">
    <property type="nucleotide sequence ID" value="NZ_CP113797.1"/>
</dbReference>
<proteinExistence type="predicted"/>
<reference evidence="1" key="1">
    <citation type="submission" date="2022-12" db="EMBL/GenBank/DDBJ databases">
        <title>Polyphasic identification of a Novel Hot-Spring Cyanobacterium Ocullathermofonsia sinensis gen nov. sp. nov. and Genomic Insights on its Adaptations to the Thermal Habitat.</title>
        <authorList>
            <person name="Daroch M."/>
            <person name="Tang J."/>
            <person name="Jiang Y."/>
        </authorList>
    </citation>
    <scope>NUCLEOTIDE SEQUENCE</scope>
    <source>
        <strain evidence="1">PKUAC-SCTA174</strain>
    </source>
</reference>